<dbReference type="GO" id="GO:0016787">
    <property type="term" value="F:hydrolase activity"/>
    <property type="evidence" value="ECO:0007669"/>
    <property type="project" value="UniProtKB-KW"/>
</dbReference>
<protein>
    <submittedName>
        <fullName evidence="2">Histidine phosphatase family protein</fullName>
    </submittedName>
</protein>
<dbReference type="CDD" id="cd07067">
    <property type="entry name" value="HP_PGM_like"/>
    <property type="match status" value="1"/>
</dbReference>
<accession>A0AAJ1BCA3</accession>
<sequence length="162" mass="17201">MSYEFTLVRHAQAGYGRGDHCRPLTPAGVRQARQLGTLLVKEGVEVELILHSTATRAAQSAEQLGQSYPDAQLLPEDELYHCSPERLLRLVGEYAPVGGTAILVVGHEPIISMTAQLLAPDNAGIPYGVSTATAIAFKVTGFNHLGSSSGELTGVFHAPPRA</sequence>
<dbReference type="Pfam" id="PF00300">
    <property type="entry name" value="His_Phos_1"/>
    <property type="match status" value="1"/>
</dbReference>
<dbReference type="Gene3D" id="3.40.50.1240">
    <property type="entry name" value="Phosphoglycerate mutase-like"/>
    <property type="match status" value="1"/>
</dbReference>
<dbReference type="InterPro" id="IPR051021">
    <property type="entry name" value="Mito_Ser/Thr_phosphatase"/>
</dbReference>
<evidence type="ECO:0000313" key="2">
    <source>
        <dbReference type="EMBL" id="MCG4617420.1"/>
    </source>
</evidence>
<proteinExistence type="predicted"/>
<dbReference type="AlphaFoldDB" id="A0AAJ1BCA3"/>
<dbReference type="PANTHER" id="PTHR20935">
    <property type="entry name" value="PHOSPHOGLYCERATE MUTASE-RELATED"/>
    <property type="match status" value="1"/>
</dbReference>
<dbReference type="SMART" id="SM00855">
    <property type="entry name" value="PGAM"/>
    <property type="match status" value="1"/>
</dbReference>
<comment type="caution">
    <text evidence="2">The sequence shown here is derived from an EMBL/GenBank/DDBJ whole genome shotgun (WGS) entry which is preliminary data.</text>
</comment>
<keyword evidence="1" id="KW-0378">Hydrolase</keyword>
<dbReference type="EMBL" id="JAKNHJ010000004">
    <property type="protein sequence ID" value="MCG4617420.1"/>
    <property type="molecule type" value="Genomic_DNA"/>
</dbReference>
<dbReference type="PANTHER" id="PTHR20935:SF1">
    <property type="entry name" value="SLL1549 PROTEIN"/>
    <property type="match status" value="1"/>
</dbReference>
<dbReference type="Proteomes" id="UP001200537">
    <property type="component" value="Unassembled WGS sequence"/>
</dbReference>
<gene>
    <name evidence="2" type="ORF">L0M99_02775</name>
</gene>
<name>A0AAJ1BCA3_9ACTO</name>
<evidence type="ECO:0000256" key="1">
    <source>
        <dbReference type="ARBA" id="ARBA00022801"/>
    </source>
</evidence>
<dbReference type="InterPro" id="IPR013078">
    <property type="entry name" value="His_Pase_superF_clade-1"/>
</dbReference>
<dbReference type="InterPro" id="IPR029033">
    <property type="entry name" value="His_PPase_superfam"/>
</dbReference>
<organism evidence="2 3">
    <name type="scientific">Varibaculum cambriense</name>
    <dbReference type="NCBI Taxonomy" id="184870"/>
    <lineage>
        <taxon>Bacteria</taxon>
        <taxon>Bacillati</taxon>
        <taxon>Actinomycetota</taxon>
        <taxon>Actinomycetes</taxon>
        <taxon>Actinomycetales</taxon>
        <taxon>Actinomycetaceae</taxon>
        <taxon>Varibaculum</taxon>
    </lineage>
</organism>
<dbReference type="SUPFAM" id="SSF53254">
    <property type="entry name" value="Phosphoglycerate mutase-like"/>
    <property type="match status" value="1"/>
</dbReference>
<dbReference type="RefSeq" id="WP_238127658.1">
    <property type="nucleotide sequence ID" value="NZ_JAKNHJ010000004.1"/>
</dbReference>
<evidence type="ECO:0000313" key="3">
    <source>
        <dbReference type="Proteomes" id="UP001200537"/>
    </source>
</evidence>
<reference evidence="2" key="1">
    <citation type="submission" date="2022-01" db="EMBL/GenBank/DDBJ databases">
        <title>Collection of gut derived symbiotic bacterial strains cultured from healthy donors.</title>
        <authorList>
            <person name="Lin H."/>
            <person name="Kohout C."/>
            <person name="Waligurski E."/>
            <person name="Pamer E.G."/>
        </authorList>
    </citation>
    <scope>NUCLEOTIDE SEQUENCE</scope>
    <source>
        <strain evidence="2">DFI.7.46</strain>
    </source>
</reference>